<evidence type="ECO:0000313" key="1">
    <source>
        <dbReference type="EMBL" id="EMD90056.1"/>
    </source>
</evidence>
<gene>
    <name evidence="1" type="ORF">COCHEDRAFT_1031415</name>
</gene>
<name>M2U8F9_COCH5</name>
<dbReference type="AlphaFoldDB" id="M2U8F9"/>
<accession>M2U8F9</accession>
<protein>
    <submittedName>
        <fullName evidence="1">Uncharacterized protein</fullName>
    </submittedName>
</protein>
<dbReference type="EMBL" id="KB445578">
    <property type="protein sequence ID" value="EMD90056.1"/>
    <property type="molecule type" value="Genomic_DNA"/>
</dbReference>
<dbReference type="Proteomes" id="UP000016936">
    <property type="component" value="Unassembled WGS sequence"/>
</dbReference>
<dbReference type="HOGENOM" id="CLU_1309992_0_0_1"/>
<keyword evidence="2" id="KW-1185">Reference proteome</keyword>
<organism evidence="1 2">
    <name type="scientific">Cochliobolus heterostrophus (strain C5 / ATCC 48332 / race O)</name>
    <name type="common">Southern corn leaf blight fungus</name>
    <name type="synonym">Bipolaris maydis</name>
    <dbReference type="NCBI Taxonomy" id="701091"/>
    <lineage>
        <taxon>Eukaryota</taxon>
        <taxon>Fungi</taxon>
        <taxon>Dikarya</taxon>
        <taxon>Ascomycota</taxon>
        <taxon>Pezizomycotina</taxon>
        <taxon>Dothideomycetes</taxon>
        <taxon>Pleosporomycetidae</taxon>
        <taxon>Pleosporales</taxon>
        <taxon>Pleosporineae</taxon>
        <taxon>Pleosporaceae</taxon>
        <taxon>Bipolaris</taxon>
    </lineage>
</organism>
<proteinExistence type="predicted"/>
<sequence>MQKTHPPRLLGWHRLRLAAGRTVTWGARWRRLHCGCGGGVHGMYQAPPTHSLPDSRPMAATSLPKPAACFCPRPQPPPSLPPCSPHAAFQMPQTDASHVRLTTMAPSCFSLSACSRHPLLRSRREHHPLPHVTIKQYIFYKFAGPTEARSLPTAPRHPGYPWTSTLVQASALHSYALCHTTLGCTLMYCLSPGGQGTYTCTYIRVLHSTA</sequence>
<reference evidence="2" key="2">
    <citation type="journal article" date="2013" name="PLoS Genet.">
        <title>Comparative genome structure, secondary metabolite, and effector coding capacity across Cochliobolus pathogens.</title>
        <authorList>
            <person name="Condon B.J."/>
            <person name="Leng Y."/>
            <person name="Wu D."/>
            <person name="Bushley K.E."/>
            <person name="Ohm R.A."/>
            <person name="Otillar R."/>
            <person name="Martin J."/>
            <person name="Schackwitz W."/>
            <person name="Grimwood J."/>
            <person name="MohdZainudin N."/>
            <person name="Xue C."/>
            <person name="Wang R."/>
            <person name="Manning V.A."/>
            <person name="Dhillon B."/>
            <person name="Tu Z.J."/>
            <person name="Steffenson B.J."/>
            <person name="Salamov A."/>
            <person name="Sun H."/>
            <person name="Lowry S."/>
            <person name="LaButti K."/>
            <person name="Han J."/>
            <person name="Copeland A."/>
            <person name="Lindquist E."/>
            <person name="Barry K."/>
            <person name="Schmutz J."/>
            <person name="Baker S.E."/>
            <person name="Ciuffetti L.M."/>
            <person name="Grigoriev I.V."/>
            <person name="Zhong S."/>
            <person name="Turgeon B.G."/>
        </authorList>
    </citation>
    <scope>NUCLEOTIDE SEQUENCE [LARGE SCALE GENOMIC DNA]</scope>
    <source>
        <strain evidence="2">C5 / ATCC 48332 / race O</strain>
    </source>
</reference>
<reference evidence="1 2" key="1">
    <citation type="journal article" date="2012" name="PLoS Pathog.">
        <title>Diverse lifestyles and strategies of plant pathogenesis encoded in the genomes of eighteen Dothideomycetes fungi.</title>
        <authorList>
            <person name="Ohm R.A."/>
            <person name="Feau N."/>
            <person name="Henrissat B."/>
            <person name="Schoch C.L."/>
            <person name="Horwitz B.A."/>
            <person name="Barry K.W."/>
            <person name="Condon B.J."/>
            <person name="Copeland A.C."/>
            <person name="Dhillon B."/>
            <person name="Glaser F."/>
            <person name="Hesse C.N."/>
            <person name="Kosti I."/>
            <person name="LaButti K."/>
            <person name="Lindquist E.A."/>
            <person name="Lucas S."/>
            <person name="Salamov A.A."/>
            <person name="Bradshaw R.E."/>
            <person name="Ciuffetti L."/>
            <person name="Hamelin R.C."/>
            <person name="Kema G.H.J."/>
            <person name="Lawrence C."/>
            <person name="Scott J.A."/>
            <person name="Spatafora J.W."/>
            <person name="Turgeon B.G."/>
            <person name="de Wit P.J.G.M."/>
            <person name="Zhong S."/>
            <person name="Goodwin S.B."/>
            <person name="Grigoriev I.V."/>
        </authorList>
    </citation>
    <scope>NUCLEOTIDE SEQUENCE [LARGE SCALE GENOMIC DNA]</scope>
    <source>
        <strain evidence="2">C5 / ATCC 48332 / race O</strain>
    </source>
</reference>
<evidence type="ECO:0000313" key="2">
    <source>
        <dbReference type="Proteomes" id="UP000016936"/>
    </source>
</evidence>